<evidence type="ECO:0000313" key="13">
    <source>
        <dbReference type="EMBL" id="SMX53544.1"/>
    </source>
</evidence>
<dbReference type="Gene3D" id="2.30.42.10">
    <property type="match status" value="1"/>
</dbReference>
<sequence length="358" mass="38747">MSVILLILQVVIIIGLLIFFHELGHFLVSRAVGVHIEEFGFGYPPRLAKIATWKGTEITLNWIPFGGFVRPKGEDDDTIEGGMAAAPAWKRLTIAAAGPLMNFLIGIIILVVIYSALGIPASDQAMITQVAPNSPAMQAGLLPGDIFISVDDVAIENMDQLVTVINERAGLPVSVKVLRAGQVETFILTPRLEPPPGEGAMGVALSNPLKPTPFFKSVGYALESTRLIIRETLLLPARLIRGTVDPAIVRPVGYKGIYDIYSQAVEMDQETSIATAEPVPIFTLSIIANISIALGITNLLPIPALDGGRILFTLPELILRKRIPQKWENAINTVSFLLLILLMVVITVLDFTNPIVLP</sequence>
<dbReference type="EC" id="3.4.24.-" evidence="13"/>
<evidence type="ECO:0000259" key="12">
    <source>
        <dbReference type="PROSITE" id="PS50106"/>
    </source>
</evidence>
<evidence type="ECO:0000256" key="7">
    <source>
        <dbReference type="ARBA" id="ARBA00022833"/>
    </source>
</evidence>
<dbReference type="PANTHER" id="PTHR42837:SF2">
    <property type="entry name" value="MEMBRANE METALLOPROTEASE ARASP2, CHLOROPLASTIC-RELATED"/>
    <property type="match status" value="1"/>
</dbReference>
<dbReference type="CDD" id="cd23081">
    <property type="entry name" value="cpPDZ_EcRseP-like"/>
    <property type="match status" value="1"/>
</dbReference>
<evidence type="ECO:0000256" key="4">
    <source>
        <dbReference type="ARBA" id="ARBA00022670"/>
    </source>
</evidence>
<evidence type="ECO:0000256" key="1">
    <source>
        <dbReference type="ARBA" id="ARBA00001947"/>
    </source>
</evidence>
<evidence type="ECO:0000256" key="11">
    <source>
        <dbReference type="SAM" id="Phobius"/>
    </source>
</evidence>
<dbReference type="GO" id="GO:0004222">
    <property type="term" value="F:metalloendopeptidase activity"/>
    <property type="evidence" value="ECO:0007669"/>
    <property type="project" value="InterPro"/>
</dbReference>
<dbReference type="Pfam" id="PF17820">
    <property type="entry name" value="PDZ_6"/>
    <property type="match status" value="1"/>
</dbReference>
<dbReference type="GO" id="GO:0016020">
    <property type="term" value="C:membrane"/>
    <property type="evidence" value="ECO:0007669"/>
    <property type="project" value="UniProtKB-SubCell"/>
</dbReference>
<dbReference type="GO" id="GO:0006508">
    <property type="term" value="P:proteolysis"/>
    <property type="evidence" value="ECO:0007669"/>
    <property type="project" value="UniProtKB-KW"/>
</dbReference>
<keyword evidence="5 11" id="KW-0812">Transmembrane</keyword>
<protein>
    <submittedName>
        <fullName evidence="13">Putative M50B family peptidase</fullName>
        <ecNumber evidence="13">3.4.24.-</ecNumber>
    </submittedName>
</protein>
<comment type="similarity">
    <text evidence="3">Belongs to the peptidase M50B family.</text>
</comment>
<dbReference type="PANTHER" id="PTHR42837">
    <property type="entry name" value="REGULATOR OF SIGMA-E PROTEASE RSEP"/>
    <property type="match status" value="1"/>
</dbReference>
<dbReference type="PROSITE" id="PS50106">
    <property type="entry name" value="PDZ"/>
    <property type="match status" value="1"/>
</dbReference>
<keyword evidence="7" id="KW-0862">Zinc</keyword>
<evidence type="ECO:0000256" key="6">
    <source>
        <dbReference type="ARBA" id="ARBA00022801"/>
    </source>
</evidence>
<keyword evidence="9" id="KW-0482">Metalloprotease</keyword>
<dbReference type="InterPro" id="IPR036034">
    <property type="entry name" value="PDZ_sf"/>
</dbReference>
<dbReference type="CDD" id="cd06163">
    <property type="entry name" value="S2P-M50_PDZ_RseP-like"/>
    <property type="match status" value="1"/>
</dbReference>
<dbReference type="KEGG" id="abat:CFX1CAM_0478"/>
<accession>A0A1Y6K1L8</accession>
<dbReference type="InterPro" id="IPR008915">
    <property type="entry name" value="Peptidase_M50"/>
</dbReference>
<evidence type="ECO:0000256" key="10">
    <source>
        <dbReference type="ARBA" id="ARBA00023136"/>
    </source>
</evidence>
<keyword evidence="8 11" id="KW-1133">Transmembrane helix</keyword>
<keyword evidence="14" id="KW-1185">Reference proteome</keyword>
<dbReference type="SUPFAM" id="SSF50156">
    <property type="entry name" value="PDZ domain-like"/>
    <property type="match status" value="1"/>
</dbReference>
<comment type="cofactor">
    <cofactor evidence="1">
        <name>Zn(2+)</name>
        <dbReference type="ChEBI" id="CHEBI:29105"/>
    </cofactor>
</comment>
<dbReference type="EMBL" id="LT859958">
    <property type="protein sequence ID" value="SMX53544.1"/>
    <property type="molecule type" value="Genomic_DNA"/>
</dbReference>
<evidence type="ECO:0000256" key="2">
    <source>
        <dbReference type="ARBA" id="ARBA00004141"/>
    </source>
</evidence>
<feature type="domain" description="PDZ" evidence="12">
    <location>
        <begin position="117"/>
        <end position="158"/>
    </location>
</feature>
<evidence type="ECO:0000313" key="14">
    <source>
        <dbReference type="Proteomes" id="UP000195514"/>
    </source>
</evidence>
<dbReference type="InterPro" id="IPR004387">
    <property type="entry name" value="Pept_M50_Zn"/>
</dbReference>
<dbReference type="SMART" id="SM00228">
    <property type="entry name" value="PDZ"/>
    <property type="match status" value="1"/>
</dbReference>
<proteinExistence type="inferred from homology"/>
<feature type="transmembrane region" description="Helical" evidence="11">
    <location>
        <begin position="100"/>
        <end position="119"/>
    </location>
</feature>
<dbReference type="OrthoDB" id="9782003at2"/>
<keyword evidence="6 13" id="KW-0378">Hydrolase</keyword>
<dbReference type="RefSeq" id="WP_087861470.1">
    <property type="nucleotide sequence ID" value="NZ_LT859958.1"/>
</dbReference>
<dbReference type="InterPro" id="IPR001478">
    <property type="entry name" value="PDZ"/>
</dbReference>
<evidence type="ECO:0000256" key="9">
    <source>
        <dbReference type="ARBA" id="ARBA00023049"/>
    </source>
</evidence>
<dbReference type="Pfam" id="PF02163">
    <property type="entry name" value="Peptidase_M50"/>
    <property type="match status" value="1"/>
</dbReference>
<dbReference type="Proteomes" id="UP000195514">
    <property type="component" value="Chromosome I"/>
</dbReference>
<gene>
    <name evidence="13" type="ORF">CFX1CAM_0478</name>
</gene>
<comment type="subcellular location">
    <subcellularLocation>
        <location evidence="2">Membrane</location>
        <topology evidence="2">Multi-pass membrane protein</topology>
    </subcellularLocation>
</comment>
<organism evidence="13 14">
    <name type="scientific">Candidatus Brevifilum fermentans</name>
    <dbReference type="NCBI Taxonomy" id="1986204"/>
    <lineage>
        <taxon>Bacteria</taxon>
        <taxon>Bacillati</taxon>
        <taxon>Chloroflexota</taxon>
        <taxon>Anaerolineae</taxon>
        <taxon>Anaerolineales</taxon>
        <taxon>Anaerolineaceae</taxon>
        <taxon>Candidatus Brevifilum</taxon>
    </lineage>
</organism>
<name>A0A1Y6K1L8_9CHLR</name>
<feature type="transmembrane region" description="Helical" evidence="11">
    <location>
        <begin position="330"/>
        <end position="349"/>
    </location>
</feature>
<dbReference type="InterPro" id="IPR041489">
    <property type="entry name" value="PDZ_6"/>
</dbReference>
<evidence type="ECO:0000256" key="8">
    <source>
        <dbReference type="ARBA" id="ARBA00022989"/>
    </source>
</evidence>
<keyword evidence="4" id="KW-0645">Protease</keyword>
<dbReference type="AlphaFoldDB" id="A0A1Y6K1L8"/>
<evidence type="ECO:0000256" key="5">
    <source>
        <dbReference type="ARBA" id="ARBA00022692"/>
    </source>
</evidence>
<keyword evidence="10 11" id="KW-0472">Membrane</keyword>
<reference evidence="14" key="1">
    <citation type="submission" date="2017-05" db="EMBL/GenBank/DDBJ databases">
        <authorList>
            <person name="Kirkegaard R."/>
            <person name="Mcilroy J S."/>
        </authorList>
    </citation>
    <scope>NUCLEOTIDE SEQUENCE [LARGE SCALE GENOMIC DNA]</scope>
</reference>
<evidence type="ECO:0000256" key="3">
    <source>
        <dbReference type="ARBA" id="ARBA00007931"/>
    </source>
</evidence>
<feature type="transmembrane region" description="Helical" evidence="11">
    <location>
        <begin position="6"/>
        <end position="28"/>
    </location>
</feature>